<dbReference type="Proteomes" id="UP000030688">
    <property type="component" value="Unassembled WGS sequence"/>
</dbReference>
<evidence type="ECO:0000259" key="2">
    <source>
        <dbReference type="Pfam" id="PF03011"/>
    </source>
</evidence>
<dbReference type="Pfam" id="PF03011">
    <property type="entry name" value="PFEMP"/>
    <property type="match status" value="1"/>
</dbReference>
<dbReference type="EMBL" id="KE123601">
    <property type="protein sequence ID" value="EUR74235.1"/>
    <property type="molecule type" value="Genomic_DNA"/>
</dbReference>
<feature type="compositionally biased region" description="Polar residues" evidence="1">
    <location>
        <begin position="112"/>
        <end position="124"/>
    </location>
</feature>
<organism evidence="3 4">
    <name type="scientific">Plasmodium falciparum (isolate 7G8)</name>
    <dbReference type="NCBI Taxonomy" id="57266"/>
    <lineage>
        <taxon>Eukaryota</taxon>
        <taxon>Sar</taxon>
        <taxon>Alveolata</taxon>
        <taxon>Apicomplexa</taxon>
        <taxon>Aconoidasida</taxon>
        <taxon>Haemosporida</taxon>
        <taxon>Plasmodiidae</taxon>
        <taxon>Plasmodium</taxon>
        <taxon>Plasmodium (Laverania)</taxon>
    </lineage>
</organism>
<protein>
    <recommendedName>
        <fullName evidence="2">Duffy-binding-like domain-containing protein</fullName>
    </recommendedName>
</protein>
<dbReference type="InterPro" id="IPR004258">
    <property type="entry name" value="DBL"/>
</dbReference>
<feature type="compositionally biased region" description="Acidic residues" evidence="1">
    <location>
        <begin position="130"/>
        <end position="144"/>
    </location>
</feature>
<name>W7FAT4_PLAF8</name>
<evidence type="ECO:0000313" key="3">
    <source>
        <dbReference type="EMBL" id="EUR74235.1"/>
    </source>
</evidence>
<dbReference type="SUPFAM" id="SSF140924">
    <property type="entry name" value="Duffy binding domain-like"/>
    <property type="match status" value="1"/>
</dbReference>
<reference evidence="3 4" key="2">
    <citation type="submission" date="2013-02" db="EMBL/GenBank/DDBJ databases">
        <title>The Genome Sequence of Plasmodium falciparum 7G8.</title>
        <authorList>
            <consortium name="The Broad Institute Genome Sequencing Platform"/>
            <consortium name="The Broad Institute Genome Sequencing Center for Infectious Disease"/>
            <person name="Neafsey D."/>
            <person name="Cheeseman I."/>
            <person name="Volkman S."/>
            <person name="Adams J."/>
            <person name="Walker B."/>
            <person name="Young S.K."/>
            <person name="Zeng Q."/>
            <person name="Gargeya S."/>
            <person name="Fitzgerald M."/>
            <person name="Haas B."/>
            <person name="Abouelleil A."/>
            <person name="Alvarado L."/>
            <person name="Arachchi H.M."/>
            <person name="Berlin A.M."/>
            <person name="Chapman S.B."/>
            <person name="Dewar J."/>
            <person name="Goldberg J."/>
            <person name="Griggs A."/>
            <person name="Gujja S."/>
            <person name="Hansen M."/>
            <person name="Howarth C."/>
            <person name="Imamovic A."/>
            <person name="Larimer J."/>
            <person name="McCowan C."/>
            <person name="Murphy C."/>
            <person name="Neiman D."/>
            <person name="Pearson M."/>
            <person name="Priest M."/>
            <person name="Roberts A."/>
            <person name="Saif S."/>
            <person name="Shea T."/>
            <person name="Sisk P."/>
            <person name="Sykes S."/>
            <person name="Wortman J."/>
            <person name="Nusbaum C."/>
            <person name="Birren B."/>
        </authorList>
    </citation>
    <scope>NUCLEOTIDE SEQUENCE [LARGE SCALE GENOMIC DNA]</scope>
    <source>
        <strain evidence="3 4">7G8</strain>
    </source>
</reference>
<evidence type="ECO:0000313" key="4">
    <source>
        <dbReference type="Proteomes" id="UP000030688"/>
    </source>
</evidence>
<reference evidence="4" key="1">
    <citation type="submission" date="2007-11" db="EMBL/GenBank/DDBJ databases">
        <authorList>
            <consortium name="The Broad Institute Genome Sequencing Platform"/>
            <person name="Volkman S.K."/>
            <person name="Daily J.P."/>
            <person name="Sarr O."/>
            <person name="Ndiaye D."/>
            <person name="Ndir O."/>
            <person name="Mboup S."/>
            <person name="Lukens A."/>
            <person name="Stange-Thomann N."/>
            <person name="Mauceli E."/>
            <person name="Gnerre S."/>
            <person name="Jaffe D."/>
            <person name="Zainoun J."/>
            <person name="Wiegand R.C."/>
            <person name="Birren B."/>
            <person name="Galagan J."/>
            <person name="Lander E."/>
            <person name="Wirth D.F."/>
        </authorList>
    </citation>
    <scope>NUCLEOTIDE SEQUENCE [LARGE SCALE GENOMIC DNA]</scope>
    <source>
        <strain evidence="4">7G8</strain>
    </source>
</reference>
<gene>
    <name evidence="3" type="ORF">PFBG_01591</name>
</gene>
<proteinExistence type="predicted"/>
<feature type="region of interest" description="Disordered" evidence="1">
    <location>
        <begin position="112"/>
        <end position="213"/>
    </location>
</feature>
<dbReference type="Gene3D" id="1.20.58.1930">
    <property type="match status" value="1"/>
</dbReference>
<dbReference type="AlphaFoldDB" id="W7FAT4"/>
<evidence type="ECO:0000256" key="1">
    <source>
        <dbReference type="SAM" id="MobiDB-lite"/>
    </source>
</evidence>
<accession>W7FAT4</accession>
<feature type="domain" description="Duffy-binding-like" evidence="2">
    <location>
        <begin position="3"/>
        <end position="117"/>
    </location>
</feature>
<sequence length="213" mass="23778">MNNGEKTICTNRCVDEWISTKKDEWEKIRERFLNQYTVDESDKYFNVRSFLETFLVQIGAANHKDMVIKLSKFDNPCGCSAKANSKKSKDGNEDAIECMLKKLKDKIDDCNKNQAQNGAQSCTQTTPPETPDDEEDLLLEEGENENTLGKQQPSFCPPQKPEPVDESGCDPAKTEPEPPAASPAPSEDKSNQVPKSQEDEVPQEPPTPDKKGP</sequence>